<name>Q5Z3W3_NOCFA</name>
<evidence type="ECO:0000313" key="2">
    <source>
        <dbReference type="Proteomes" id="UP000006820"/>
    </source>
</evidence>
<dbReference type="STRING" id="247156.NFA_360"/>
<evidence type="ECO:0000313" key="1">
    <source>
        <dbReference type="EMBL" id="BAD54878.1"/>
    </source>
</evidence>
<keyword evidence="2" id="KW-1185">Reference proteome</keyword>
<dbReference type="KEGG" id="nfa:NFA_360"/>
<dbReference type="Proteomes" id="UP000006820">
    <property type="component" value="Chromosome"/>
</dbReference>
<gene>
    <name evidence="1" type="ordered locus">NFA_360</name>
</gene>
<sequence length="34" mass="3814">MMDLTAILHALLCPMHDGPVLEAIPLRILMAVQW</sequence>
<accession>Q5Z3W3</accession>
<protein>
    <submittedName>
        <fullName evidence="1">Uncharacterized protein</fullName>
    </submittedName>
</protein>
<dbReference type="AlphaFoldDB" id="Q5Z3W3"/>
<organism evidence="1 2">
    <name type="scientific">Nocardia farcinica (strain IFM 10152)</name>
    <dbReference type="NCBI Taxonomy" id="247156"/>
    <lineage>
        <taxon>Bacteria</taxon>
        <taxon>Bacillati</taxon>
        <taxon>Actinomycetota</taxon>
        <taxon>Actinomycetes</taxon>
        <taxon>Mycobacteriales</taxon>
        <taxon>Nocardiaceae</taxon>
        <taxon>Nocardia</taxon>
    </lineage>
</organism>
<proteinExistence type="predicted"/>
<dbReference type="EMBL" id="AP006618">
    <property type="protein sequence ID" value="BAD54878.1"/>
    <property type="molecule type" value="Genomic_DNA"/>
</dbReference>
<reference evidence="1 2" key="1">
    <citation type="journal article" date="2004" name="Proc. Natl. Acad. Sci. U.S.A.">
        <title>The complete genomic sequence of Nocardia farcinica IFM 10152.</title>
        <authorList>
            <person name="Ishikawa J."/>
            <person name="Yamashita A."/>
            <person name="Mikami Y."/>
            <person name="Hoshino Y."/>
            <person name="Kurita H."/>
            <person name="Hotta K."/>
            <person name="Shiba T."/>
            <person name="Hattori M."/>
        </authorList>
    </citation>
    <scope>NUCLEOTIDE SEQUENCE [LARGE SCALE GENOMIC DNA]</scope>
    <source>
        <strain evidence="1 2">IFM 10152</strain>
    </source>
</reference>
<dbReference type="HOGENOM" id="CLU_3374860_0_0_11"/>